<dbReference type="OMA" id="HWHIMPF"/>
<keyword evidence="5" id="KW-0805">Transcription regulation</keyword>
<dbReference type="PROSITE" id="PS50071">
    <property type="entry name" value="HOMEOBOX_2"/>
    <property type="match status" value="1"/>
</dbReference>
<dbReference type="GO" id="GO:0010468">
    <property type="term" value="P:regulation of gene expression"/>
    <property type="evidence" value="ECO:0007669"/>
    <property type="project" value="TreeGrafter"/>
</dbReference>
<dbReference type="SMART" id="SM00355">
    <property type="entry name" value="ZnF_C2H2"/>
    <property type="match status" value="6"/>
</dbReference>
<evidence type="ECO:0000256" key="6">
    <source>
        <dbReference type="ARBA" id="ARBA00023125"/>
    </source>
</evidence>
<keyword evidence="2" id="KW-0677">Repeat</keyword>
<feature type="domain" description="Homeobox" evidence="12">
    <location>
        <begin position="1004"/>
        <end position="1047"/>
    </location>
</feature>
<dbReference type="AlphaFoldDB" id="A0A8C4ZQX5"/>
<evidence type="ECO:0000256" key="9">
    <source>
        <dbReference type="ARBA" id="ARBA00023242"/>
    </source>
</evidence>
<evidence type="ECO:0000313" key="13">
    <source>
        <dbReference type="Ensembl" id="ENSGMOP00000019443.2"/>
    </source>
</evidence>
<feature type="compositionally biased region" description="Pro residues" evidence="11">
    <location>
        <begin position="653"/>
        <end position="665"/>
    </location>
</feature>
<dbReference type="GeneTree" id="ENSGT00530000063631"/>
<accession>A0A8C4ZQX5</accession>
<keyword evidence="9 10" id="KW-0539">Nucleus</keyword>
<comment type="subcellular location">
    <subcellularLocation>
        <location evidence="10">Nucleus</location>
    </subcellularLocation>
</comment>
<dbReference type="Proteomes" id="UP000694546">
    <property type="component" value="Chromosome 11"/>
</dbReference>
<feature type="region of interest" description="Disordered" evidence="11">
    <location>
        <begin position="624"/>
        <end position="709"/>
    </location>
</feature>
<gene>
    <name evidence="13" type="primary">LOC115553390</name>
</gene>
<keyword evidence="1" id="KW-0479">Metal-binding</keyword>
<keyword evidence="7 10" id="KW-0371">Homeobox</keyword>
<keyword evidence="6 10" id="KW-0238">DNA-binding</keyword>
<protein>
    <submittedName>
        <fullName evidence="13">ADNP homeobox 2a</fullName>
    </submittedName>
</protein>
<dbReference type="RefSeq" id="XP_030225424.1">
    <property type="nucleotide sequence ID" value="XM_030369564.1"/>
</dbReference>
<evidence type="ECO:0000256" key="1">
    <source>
        <dbReference type="ARBA" id="ARBA00022723"/>
    </source>
</evidence>
<feature type="compositionally biased region" description="Polar residues" evidence="11">
    <location>
        <begin position="688"/>
        <end position="703"/>
    </location>
</feature>
<reference evidence="13" key="1">
    <citation type="submission" date="2025-08" db="UniProtKB">
        <authorList>
            <consortium name="Ensembl"/>
        </authorList>
    </citation>
    <scope>IDENTIFICATION</scope>
</reference>
<keyword evidence="3" id="KW-0863">Zinc-finger</keyword>
<dbReference type="InterPro" id="IPR013087">
    <property type="entry name" value="Znf_C2H2_type"/>
</dbReference>
<feature type="compositionally biased region" description="Low complexity" evidence="11">
    <location>
        <begin position="624"/>
        <end position="637"/>
    </location>
</feature>
<dbReference type="SMART" id="SM00389">
    <property type="entry name" value="HOX"/>
    <property type="match status" value="1"/>
</dbReference>
<evidence type="ECO:0000256" key="10">
    <source>
        <dbReference type="PROSITE-ProRule" id="PRU00108"/>
    </source>
</evidence>
<evidence type="ECO:0000256" key="4">
    <source>
        <dbReference type="ARBA" id="ARBA00022833"/>
    </source>
</evidence>
<dbReference type="PANTHER" id="PTHR15740:SF2">
    <property type="entry name" value="ACTIVITY-DEPENDENT NEUROPROTECTOR HOMEOBOX PROTEIN 2"/>
    <property type="match status" value="1"/>
</dbReference>
<feature type="compositionally biased region" description="Polar residues" evidence="11">
    <location>
        <begin position="1076"/>
        <end position="1092"/>
    </location>
</feature>
<dbReference type="CDD" id="cd00086">
    <property type="entry name" value="homeodomain"/>
    <property type="match status" value="1"/>
</dbReference>
<evidence type="ECO:0000256" key="11">
    <source>
        <dbReference type="SAM" id="MobiDB-lite"/>
    </source>
</evidence>
<dbReference type="InterPro" id="IPR001356">
    <property type="entry name" value="HD"/>
</dbReference>
<sequence>MYQVPVQRLDRIRTSRKRVKEILTDIGLDSCQDFLKEDKSGDNGEQCYEKTEWNDLTDCYQTKRKKWCYRTQPLCCSLCWFSCRSWQTFRNHVQRCHDEEGDLASLSPCPACAYICRPDLLSKHAKLFHTQPQAAPAGSSNGNTGNKVTKTLARMPVSVTQAGVRVTTVGPGGDKYSCAACGYHDSLLYVMRKHVLLTHCKALLQRYYSCQVTTLKKRAKPAPNESPGSNETWTTVKQSKFSCCVCKMPAETSEHLLYHLLSSTKHQELQAHIKPLLVEHCSVAKIAPAGSKASELPHLAPRALQQVVSLVAKGMNLPPVNGKSAPPKKAVLVASHSQPTSLVCSAGGGAPQVLVANQKAASGVAVRAAPGQPSCSNKPVSFVMSSGAQGNQIPLTMTMTGSSPGQTQQVLLPAGLTLNLGTKMGSVGSPGQPLLFSQGRGGQIEMQVTTSSGQQMVLTQGKATTAGASAPQTLLSDGKAAGGQAMVLTQGKTLGPSVVLAPSNTNSFAAMAPNQSLLIGGQVGSVRPMMLNQGLSIQSQQQGGTLLSSHPTLGFIATANKMGPGQSLMLNQGLSLQSSQSVRLIPTGNKVNGMPTYTLAAVQMAVPVQSGVAKPPVLVNVPPQAPPVAQANPSAAQTNRAALSSPTGKVPSSSPPVPRANPGPVPAKRAAVSAPTGKATAPSVPKANLSTAQTQRTEGSTPTGVPKANTVLPRLRSNRGTVSSPKGQALGAKSQFVTWSASGVLECLLCKSVFPDQGLHLHLLHGMKCLLCPLVFYTFRQLVSHCDEAHGLAAAVNRDQLWKNHRLLVTKDSRLLSPKPIVSLKVPKDLLGCPELHLALVHKDTDLEVMHLQLTERLTKAPGTPANGQPSCPFCTDLRPRGPAADVQHLRRRHHVMHAIHAILKTPAFKCVYCLGVYMEPSSARTISIHVQRCRCAPHSAKEAERRLNPDPASAGGRAASRRGVAAAREGLEAPPGPEPYVDSPTEIPAGLAQRPLSERKLFLNKYFHKTPYPTRKEIEFLVLRLKLSQPEVTSIFSSKRRRCREDCRRRGLRVLLGFDSSHLKAVKHNLVIPHGQTSQGPRASKDTQTPTLVECKQEPPDPVEIVGPFGDHPYAEPLTHPGSLQCKKEDPDRTVSGGPESGEQP</sequence>
<feature type="region of interest" description="Disordered" evidence="11">
    <location>
        <begin position="1073"/>
        <end position="1146"/>
    </location>
</feature>
<dbReference type="InterPro" id="IPR045762">
    <property type="entry name" value="ADNP_Znf"/>
</dbReference>
<dbReference type="SUPFAM" id="SSF46689">
    <property type="entry name" value="Homeodomain-like"/>
    <property type="match status" value="1"/>
</dbReference>
<evidence type="ECO:0000259" key="12">
    <source>
        <dbReference type="PROSITE" id="PS50071"/>
    </source>
</evidence>
<feature type="region of interest" description="Disordered" evidence="11">
    <location>
        <begin position="940"/>
        <end position="983"/>
    </location>
</feature>
<reference evidence="13" key="2">
    <citation type="submission" date="2025-09" db="UniProtKB">
        <authorList>
            <consortium name="Ensembl"/>
        </authorList>
    </citation>
    <scope>IDENTIFICATION</scope>
</reference>
<evidence type="ECO:0000256" key="3">
    <source>
        <dbReference type="ARBA" id="ARBA00022771"/>
    </source>
</evidence>
<feature type="compositionally biased region" description="Low complexity" evidence="11">
    <location>
        <begin position="953"/>
        <end position="969"/>
    </location>
</feature>
<keyword evidence="8" id="KW-0804">Transcription</keyword>
<evidence type="ECO:0000256" key="7">
    <source>
        <dbReference type="ARBA" id="ARBA00023155"/>
    </source>
</evidence>
<proteinExistence type="predicted"/>
<dbReference type="GO" id="GO:0003677">
    <property type="term" value="F:DNA binding"/>
    <property type="evidence" value="ECO:0007669"/>
    <property type="project" value="UniProtKB-KW"/>
</dbReference>
<dbReference type="Pfam" id="PF19627">
    <property type="entry name" value="ADNP_N"/>
    <property type="match status" value="1"/>
</dbReference>
<dbReference type="InterPro" id="IPR009057">
    <property type="entry name" value="Homeodomain-like_sf"/>
</dbReference>
<dbReference type="GO" id="GO:0008270">
    <property type="term" value="F:zinc ion binding"/>
    <property type="evidence" value="ECO:0007669"/>
    <property type="project" value="UniProtKB-KW"/>
</dbReference>
<dbReference type="PANTHER" id="PTHR15740">
    <property type="entry name" value="NEUROPROTECTIVE PEPTIDE-CONTAINING PROTEIN"/>
    <property type="match status" value="1"/>
</dbReference>
<dbReference type="GO" id="GO:0005634">
    <property type="term" value="C:nucleus"/>
    <property type="evidence" value="ECO:0007669"/>
    <property type="project" value="TreeGrafter"/>
</dbReference>
<name>A0A8C4ZQX5_GADMO</name>
<dbReference type="Ensembl" id="ENSGMOT00000019915.2">
    <property type="protein sequence ID" value="ENSGMOP00000019443.2"/>
    <property type="gene ID" value="ENSGMOG00000018050.2"/>
</dbReference>
<keyword evidence="14" id="KW-1185">Reference proteome</keyword>
<evidence type="ECO:0000313" key="14">
    <source>
        <dbReference type="Proteomes" id="UP000694546"/>
    </source>
</evidence>
<evidence type="ECO:0000256" key="5">
    <source>
        <dbReference type="ARBA" id="ARBA00023015"/>
    </source>
</evidence>
<dbReference type="InterPro" id="IPR038861">
    <property type="entry name" value="ADNP/ADNP2"/>
</dbReference>
<feature type="compositionally biased region" description="Basic and acidic residues" evidence="11">
    <location>
        <begin position="940"/>
        <end position="949"/>
    </location>
</feature>
<dbReference type="Gene3D" id="1.10.10.60">
    <property type="entry name" value="Homeodomain-like"/>
    <property type="match status" value="1"/>
</dbReference>
<feature type="DNA-binding region" description="Homeobox" evidence="10">
    <location>
        <begin position="1006"/>
        <end position="1048"/>
    </location>
</feature>
<keyword evidence="4" id="KW-0862">Zinc</keyword>
<organism evidence="13 14">
    <name type="scientific">Gadus morhua</name>
    <name type="common">Atlantic cod</name>
    <dbReference type="NCBI Taxonomy" id="8049"/>
    <lineage>
        <taxon>Eukaryota</taxon>
        <taxon>Metazoa</taxon>
        <taxon>Chordata</taxon>
        <taxon>Craniata</taxon>
        <taxon>Vertebrata</taxon>
        <taxon>Euteleostomi</taxon>
        <taxon>Actinopterygii</taxon>
        <taxon>Neopterygii</taxon>
        <taxon>Teleostei</taxon>
        <taxon>Neoteleostei</taxon>
        <taxon>Acanthomorphata</taxon>
        <taxon>Zeiogadaria</taxon>
        <taxon>Gadariae</taxon>
        <taxon>Gadiformes</taxon>
        <taxon>Gadoidei</taxon>
        <taxon>Gadidae</taxon>
        <taxon>Gadus</taxon>
    </lineage>
</organism>
<feature type="compositionally biased region" description="Polar residues" evidence="11">
    <location>
        <begin position="638"/>
        <end position="652"/>
    </location>
</feature>
<dbReference type="GeneID" id="115553390"/>
<evidence type="ECO:0000256" key="2">
    <source>
        <dbReference type="ARBA" id="ARBA00022737"/>
    </source>
</evidence>
<evidence type="ECO:0000256" key="8">
    <source>
        <dbReference type="ARBA" id="ARBA00023163"/>
    </source>
</evidence>